<dbReference type="EMBL" id="BARS01016942">
    <property type="protein sequence ID" value="GAF92450.1"/>
    <property type="molecule type" value="Genomic_DNA"/>
</dbReference>
<proteinExistence type="predicted"/>
<feature type="non-terminal residue" evidence="1">
    <location>
        <position position="1"/>
    </location>
</feature>
<gene>
    <name evidence="1" type="ORF">S01H1_27776</name>
</gene>
<dbReference type="AlphaFoldDB" id="X0UVK1"/>
<organism evidence="1">
    <name type="scientific">marine sediment metagenome</name>
    <dbReference type="NCBI Taxonomy" id="412755"/>
    <lineage>
        <taxon>unclassified sequences</taxon>
        <taxon>metagenomes</taxon>
        <taxon>ecological metagenomes</taxon>
    </lineage>
</organism>
<accession>X0UVK1</accession>
<comment type="caution">
    <text evidence="1">The sequence shown here is derived from an EMBL/GenBank/DDBJ whole genome shotgun (WGS) entry which is preliminary data.</text>
</comment>
<evidence type="ECO:0000313" key="1">
    <source>
        <dbReference type="EMBL" id="GAF92450.1"/>
    </source>
</evidence>
<name>X0UVK1_9ZZZZ</name>
<dbReference type="Gene3D" id="1.20.5.240">
    <property type="match status" value="1"/>
</dbReference>
<sequence>VSKYQDLSENFIREFENKVNWDCISLCQDLSLDFIKEFKDKIDREQLIENKKVIKKLVDSVL</sequence>
<reference evidence="1" key="1">
    <citation type="journal article" date="2014" name="Front. Microbiol.">
        <title>High frequency of phylogenetically diverse reductive dehalogenase-homologous genes in deep subseafloor sedimentary metagenomes.</title>
        <authorList>
            <person name="Kawai M."/>
            <person name="Futagami T."/>
            <person name="Toyoda A."/>
            <person name="Takaki Y."/>
            <person name="Nishi S."/>
            <person name="Hori S."/>
            <person name="Arai W."/>
            <person name="Tsubouchi T."/>
            <person name="Morono Y."/>
            <person name="Uchiyama I."/>
            <person name="Ito T."/>
            <person name="Fujiyama A."/>
            <person name="Inagaki F."/>
            <person name="Takami H."/>
        </authorList>
    </citation>
    <scope>NUCLEOTIDE SEQUENCE</scope>
    <source>
        <strain evidence="1">Expedition CK06-06</strain>
    </source>
</reference>
<protein>
    <submittedName>
        <fullName evidence="1">Uncharacterized protein</fullName>
    </submittedName>
</protein>